<proteinExistence type="predicted"/>
<protein>
    <submittedName>
        <fullName evidence="1">DUF2235 domain-containing protein</fullName>
    </submittedName>
</protein>
<dbReference type="PANTHER" id="PTHR33840">
    <property type="match status" value="1"/>
</dbReference>
<sequence>MTGKWIRQLSTTLVCVLISGLLTACTGLVSGSRTIPVKVTDYEEIQKITYTTNNAPLITAPIGNRPVRIYKVAFDGTLNDHSRVPSGERETLVARIAALVKADNYYPGAGMQGRSIDYFDAATGRSGIAIATDAEKKFYAQAKIWLKQNPDTDIRVFVTGFSRGAATARHFINLASNQWAQYFNSDIKSPRFYALLYDTVATGQQDRLTLNIPESVDYLVHFVATDEARNWLFVPTIDEDKTPLPLGTQFAPINRINTIYVPGSHSDIGASYSKGIGDLYITLTEQFLYMMGLAQTNCWESHYDPLLAGKHDSRGGLDVLFGSQNPNTVMVVNRPSVSKEAMPLTIVQRKDIALRLNQMWEANFRRMSGMYVDRSETSLATITLRKSIEGIVPVSVSSNIIPESLTLSPEGDATRIRFRFTMGESENSLLLKPQVTRHIKSEGSKVAFSFLESPPDSYMATWVDNRLIELTPMTVSSEAVYEAPYQRCIKQLDGTFRSPISAMVIGSN</sequence>
<dbReference type="RefSeq" id="WP_275372092.1">
    <property type="nucleotide sequence ID" value="NZ_CP136601.1"/>
</dbReference>
<dbReference type="Proteomes" id="UP001302613">
    <property type="component" value="Chromosome"/>
</dbReference>
<reference evidence="1 2" key="1">
    <citation type="submission" date="2023-10" db="EMBL/GenBank/DDBJ databases">
        <title>SFO-1, KPC-2, NDM-1 were first reported in Portuguese citrobacter collected clinically.</title>
        <authorList>
            <person name="Guo K."/>
        </authorList>
    </citation>
    <scope>NUCLEOTIDE SEQUENCE [LARGE SCALE GENOMIC DNA]</scope>
    <source>
        <strain evidence="1 2">L2724hy</strain>
    </source>
</reference>
<accession>A0ABZ0H0D2</accession>
<evidence type="ECO:0000313" key="1">
    <source>
        <dbReference type="EMBL" id="WOH43088.1"/>
    </source>
</evidence>
<dbReference type="EMBL" id="CP136601">
    <property type="protein sequence ID" value="WOH43088.1"/>
    <property type="molecule type" value="Genomic_DNA"/>
</dbReference>
<gene>
    <name evidence="1" type="ORF">RY846_21215</name>
</gene>
<dbReference type="PROSITE" id="PS51257">
    <property type="entry name" value="PROKAR_LIPOPROTEIN"/>
    <property type="match status" value="1"/>
</dbReference>
<keyword evidence="2" id="KW-1185">Reference proteome</keyword>
<dbReference type="PANTHER" id="PTHR33840:SF1">
    <property type="entry name" value="TLE1 PHOSPHOLIPASE DOMAIN-CONTAINING PROTEIN"/>
    <property type="match status" value="1"/>
</dbReference>
<evidence type="ECO:0000313" key="2">
    <source>
        <dbReference type="Proteomes" id="UP001302613"/>
    </source>
</evidence>
<organism evidence="1 2">
    <name type="scientific">Citrobacter portucalensis</name>
    <dbReference type="NCBI Taxonomy" id="1639133"/>
    <lineage>
        <taxon>Bacteria</taxon>
        <taxon>Pseudomonadati</taxon>
        <taxon>Pseudomonadota</taxon>
        <taxon>Gammaproteobacteria</taxon>
        <taxon>Enterobacterales</taxon>
        <taxon>Enterobacteriaceae</taxon>
        <taxon>Citrobacter</taxon>
        <taxon>Citrobacter freundii complex</taxon>
    </lineage>
</organism>
<name>A0ABZ0H0D2_9ENTR</name>